<accession>A0A2P6NV88</accession>
<dbReference type="InParanoid" id="A0A2P6NV88"/>
<organism evidence="1 2">
    <name type="scientific">Planoprotostelium fungivorum</name>
    <dbReference type="NCBI Taxonomy" id="1890364"/>
    <lineage>
        <taxon>Eukaryota</taxon>
        <taxon>Amoebozoa</taxon>
        <taxon>Evosea</taxon>
        <taxon>Variosea</taxon>
        <taxon>Cavosteliida</taxon>
        <taxon>Cavosteliaceae</taxon>
        <taxon>Planoprotostelium</taxon>
    </lineage>
</organism>
<comment type="caution">
    <text evidence="1">The sequence shown here is derived from an EMBL/GenBank/DDBJ whole genome shotgun (WGS) entry which is preliminary data.</text>
</comment>
<evidence type="ECO:0000313" key="1">
    <source>
        <dbReference type="EMBL" id="PRP87778.1"/>
    </source>
</evidence>
<protein>
    <submittedName>
        <fullName evidence="1">Uncharacterized protein</fullName>
    </submittedName>
</protein>
<evidence type="ECO:0000313" key="2">
    <source>
        <dbReference type="Proteomes" id="UP000241769"/>
    </source>
</evidence>
<keyword evidence="2" id="KW-1185">Reference proteome</keyword>
<name>A0A2P6NV88_9EUKA</name>
<dbReference type="AlphaFoldDB" id="A0A2P6NV88"/>
<reference evidence="1 2" key="1">
    <citation type="journal article" date="2018" name="Genome Biol. Evol.">
        <title>Multiple Roots of Fruiting Body Formation in Amoebozoa.</title>
        <authorList>
            <person name="Hillmann F."/>
            <person name="Forbes G."/>
            <person name="Novohradska S."/>
            <person name="Ferling I."/>
            <person name="Riege K."/>
            <person name="Groth M."/>
            <person name="Westermann M."/>
            <person name="Marz M."/>
            <person name="Spaller T."/>
            <person name="Winckler T."/>
            <person name="Schaap P."/>
            <person name="Glockner G."/>
        </authorList>
    </citation>
    <scope>NUCLEOTIDE SEQUENCE [LARGE SCALE GENOMIC DNA]</scope>
    <source>
        <strain evidence="1 2">Jena</strain>
    </source>
</reference>
<dbReference type="EMBL" id="MDYQ01000017">
    <property type="protein sequence ID" value="PRP87778.1"/>
    <property type="molecule type" value="Genomic_DNA"/>
</dbReference>
<sequence length="66" mass="7053">MRIGQLFAGSLTLSLFGSRCSFTSTFDGASLSLIYGCEDASLSLATYDATSYIDGQVLATRDRSSR</sequence>
<proteinExistence type="predicted"/>
<dbReference type="Proteomes" id="UP000241769">
    <property type="component" value="Unassembled WGS sequence"/>
</dbReference>
<gene>
    <name evidence="1" type="ORF">PROFUN_04252</name>
</gene>